<dbReference type="PANTHER" id="PTHR33116:SF86">
    <property type="entry name" value="REVERSE TRANSCRIPTASE DOMAIN-CONTAINING PROTEIN"/>
    <property type="match status" value="1"/>
</dbReference>
<accession>A0A1Q3BC05</accession>
<dbReference type="OrthoDB" id="1730053at2759"/>
<dbReference type="InParanoid" id="A0A1Q3BC05"/>
<dbReference type="AlphaFoldDB" id="A0A1Q3BC05"/>
<protein>
    <recommendedName>
        <fullName evidence="3">RVT_1 domain-containing protein</fullName>
    </recommendedName>
</protein>
<dbReference type="Proteomes" id="UP000187406">
    <property type="component" value="Unassembled WGS sequence"/>
</dbReference>
<evidence type="ECO:0008006" key="3">
    <source>
        <dbReference type="Google" id="ProtNLM"/>
    </source>
</evidence>
<sequence>DLLKTYEDTSGRKVNVDKTGAFLSPNTKQEVRNTTIHSIEVSNVREYNKYLGLPAYSGRSKASMFHLLKERVWGKLTGWKEKLLSNAGKQILIKAVAQSLPTYAMSVFKLPSSICNALNSIICNFWWGQTREKQQIHWLSWRQLCESKL</sequence>
<evidence type="ECO:0000313" key="2">
    <source>
        <dbReference type="Proteomes" id="UP000187406"/>
    </source>
</evidence>
<proteinExistence type="predicted"/>
<evidence type="ECO:0000313" key="1">
    <source>
        <dbReference type="EMBL" id="GAV65313.1"/>
    </source>
</evidence>
<dbReference type="EMBL" id="BDDD01000401">
    <property type="protein sequence ID" value="GAV65313.1"/>
    <property type="molecule type" value="Genomic_DNA"/>
</dbReference>
<keyword evidence="2" id="KW-1185">Reference proteome</keyword>
<reference evidence="2" key="1">
    <citation type="submission" date="2016-04" db="EMBL/GenBank/DDBJ databases">
        <title>Cephalotus genome sequencing.</title>
        <authorList>
            <person name="Fukushima K."/>
            <person name="Hasebe M."/>
            <person name="Fang X."/>
        </authorList>
    </citation>
    <scope>NUCLEOTIDE SEQUENCE [LARGE SCALE GENOMIC DNA]</scope>
    <source>
        <strain evidence="2">cv. St1</strain>
    </source>
</reference>
<comment type="caution">
    <text evidence="1">The sequence shown here is derived from an EMBL/GenBank/DDBJ whole genome shotgun (WGS) entry which is preliminary data.</text>
</comment>
<gene>
    <name evidence="1" type="ORF">CFOL_v3_08828</name>
</gene>
<dbReference type="PANTHER" id="PTHR33116">
    <property type="entry name" value="REVERSE TRANSCRIPTASE ZINC-BINDING DOMAIN-CONTAINING PROTEIN-RELATED-RELATED"/>
    <property type="match status" value="1"/>
</dbReference>
<feature type="non-terminal residue" evidence="1">
    <location>
        <position position="1"/>
    </location>
</feature>
<organism evidence="1 2">
    <name type="scientific">Cephalotus follicularis</name>
    <name type="common">Albany pitcher plant</name>
    <dbReference type="NCBI Taxonomy" id="3775"/>
    <lineage>
        <taxon>Eukaryota</taxon>
        <taxon>Viridiplantae</taxon>
        <taxon>Streptophyta</taxon>
        <taxon>Embryophyta</taxon>
        <taxon>Tracheophyta</taxon>
        <taxon>Spermatophyta</taxon>
        <taxon>Magnoliopsida</taxon>
        <taxon>eudicotyledons</taxon>
        <taxon>Gunneridae</taxon>
        <taxon>Pentapetalae</taxon>
        <taxon>rosids</taxon>
        <taxon>fabids</taxon>
        <taxon>Oxalidales</taxon>
        <taxon>Cephalotaceae</taxon>
        <taxon>Cephalotus</taxon>
    </lineage>
</organism>
<name>A0A1Q3BC05_CEPFO</name>